<comment type="caution">
    <text evidence="1">The sequence shown here is derived from an EMBL/GenBank/DDBJ whole genome shotgun (WGS) entry which is preliminary data.</text>
</comment>
<proteinExistence type="predicted"/>
<accession>A0A2T5YE99</accession>
<evidence type="ECO:0000313" key="1">
    <source>
        <dbReference type="EMBL" id="PTX15039.1"/>
    </source>
</evidence>
<sequence>MTLMSFASLEDLPPPSTFVRTQSPYMVAIEKINHIGKRGIWLGGR</sequence>
<protein>
    <submittedName>
        <fullName evidence="1">Uncharacterized protein</fullName>
    </submittedName>
</protein>
<organism evidence="1 2">
    <name type="scientific">Pontibacter mucosus</name>
    <dbReference type="NCBI Taxonomy" id="1649266"/>
    <lineage>
        <taxon>Bacteria</taxon>
        <taxon>Pseudomonadati</taxon>
        <taxon>Bacteroidota</taxon>
        <taxon>Cytophagia</taxon>
        <taxon>Cytophagales</taxon>
        <taxon>Hymenobacteraceae</taxon>
        <taxon>Pontibacter</taxon>
    </lineage>
</organism>
<evidence type="ECO:0000313" key="2">
    <source>
        <dbReference type="Proteomes" id="UP000244225"/>
    </source>
</evidence>
<name>A0A2T5YE99_9BACT</name>
<gene>
    <name evidence="1" type="ORF">C8N40_109137</name>
</gene>
<dbReference type="AlphaFoldDB" id="A0A2T5YE99"/>
<reference evidence="1 2" key="1">
    <citation type="submission" date="2018-04" db="EMBL/GenBank/DDBJ databases">
        <title>Genomic Encyclopedia of Archaeal and Bacterial Type Strains, Phase II (KMG-II): from individual species to whole genera.</title>
        <authorList>
            <person name="Goeker M."/>
        </authorList>
    </citation>
    <scope>NUCLEOTIDE SEQUENCE [LARGE SCALE GENOMIC DNA]</scope>
    <source>
        <strain evidence="1 2">DSM 100162</strain>
    </source>
</reference>
<dbReference type="EMBL" id="QBKI01000009">
    <property type="protein sequence ID" value="PTX15039.1"/>
    <property type="molecule type" value="Genomic_DNA"/>
</dbReference>
<dbReference type="Proteomes" id="UP000244225">
    <property type="component" value="Unassembled WGS sequence"/>
</dbReference>
<keyword evidence="2" id="KW-1185">Reference proteome</keyword>